<keyword evidence="7" id="KW-1185">Reference proteome</keyword>
<evidence type="ECO:0000256" key="4">
    <source>
        <dbReference type="RuleBase" id="RU364147"/>
    </source>
</evidence>
<feature type="region of interest" description="Disordered" evidence="5">
    <location>
        <begin position="1"/>
        <end position="38"/>
    </location>
</feature>
<name>A0A9P4GDY5_9PLEO</name>
<dbReference type="Proteomes" id="UP000800039">
    <property type="component" value="Unassembled WGS sequence"/>
</dbReference>
<dbReference type="EMBL" id="ML976617">
    <property type="protein sequence ID" value="KAF1843751.1"/>
    <property type="molecule type" value="Genomic_DNA"/>
</dbReference>
<dbReference type="AlphaFoldDB" id="A0A9P4GDY5"/>
<comment type="subcellular location">
    <subcellularLocation>
        <location evidence="1 4">Nucleus</location>
    </subcellularLocation>
</comment>
<comment type="subunit">
    <text evidence="4">Component of the Mediator complex.</text>
</comment>
<evidence type="ECO:0000256" key="2">
    <source>
        <dbReference type="ARBA" id="ARBA00008186"/>
    </source>
</evidence>
<feature type="compositionally biased region" description="Basic and acidic residues" evidence="5">
    <location>
        <begin position="136"/>
        <end position="153"/>
    </location>
</feature>
<evidence type="ECO:0000256" key="3">
    <source>
        <dbReference type="ARBA" id="ARBA00023242"/>
    </source>
</evidence>
<proteinExistence type="inferred from homology"/>
<dbReference type="GO" id="GO:0006357">
    <property type="term" value="P:regulation of transcription by RNA polymerase II"/>
    <property type="evidence" value="ECO:0007669"/>
    <property type="project" value="InterPro"/>
</dbReference>
<keyword evidence="3 4" id="KW-0539">Nucleus</keyword>
<comment type="similarity">
    <text evidence="2 4">Belongs to the Mediator complex subunit 11 family.</text>
</comment>
<feature type="region of interest" description="Disordered" evidence="5">
    <location>
        <begin position="129"/>
        <end position="156"/>
    </location>
</feature>
<comment type="function">
    <text evidence="4">Component of the Mediator complex, a coactivator involved in the regulated transcription of nearly all RNA polymerase II-dependent genes. Mediator functions as a bridge to convey information from gene-specific regulatory proteins to the basal RNA polymerase II transcription machinery. Mediator is recruited to promoters by direct interactions with regulatory proteins and serves as a scaffold for the assembly of a functional pre-initiation complex with RNA polymerase II and the general transcription factors.</text>
</comment>
<sequence>MSTNANQQPPATSDEQQTENVVKPTEASNGAPKTQSYRQVAASHIDTLSEINRQLPKMLTYFATALTQLTNNPIHDRDQEGESDTPEARQAAFRKYAIYVGLSVGLIRDELTKQINDLELYKVIPKSHPKYAASKRQGEKGEKDVNDPEKDVKNGGYGEFDVGVLNARASSGQVGGEDVLDRAKAILEDLKRRSGDVTEEEEMIVDG</sequence>
<evidence type="ECO:0000256" key="1">
    <source>
        <dbReference type="ARBA" id="ARBA00004123"/>
    </source>
</evidence>
<reference evidence="6" key="1">
    <citation type="submission" date="2020-01" db="EMBL/GenBank/DDBJ databases">
        <authorList>
            <consortium name="DOE Joint Genome Institute"/>
            <person name="Haridas S."/>
            <person name="Albert R."/>
            <person name="Binder M."/>
            <person name="Bloem J."/>
            <person name="Labutti K."/>
            <person name="Salamov A."/>
            <person name="Andreopoulos B."/>
            <person name="Baker S.E."/>
            <person name="Barry K."/>
            <person name="Bills G."/>
            <person name="Bluhm B.H."/>
            <person name="Cannon C."/>
            <person name="Castanera R."/>
            <person name="Culley D.E."/>
            <person name="Daum C."/>
            <person name="Ezra D."/>
            <person name="Gonzalez J.B."/>
            <person name="Henrissat B."/>
            <person name="Kuo A."/>
            <person name="Liang C."/>
            <person name="Lipzen A."/>
            <person name="Lutzoni F."/>
            <person name="Magnuson J."/>
            <person name="Mondo S."/>
            <person name="Nolan M."/>
            <person name="Ohm R."/>
            <person name="Pangilinan J."/>
            <person name="Park H.-J."/>
            <person name="Ramirez L."/>
            <person name="Alfaro M."/>
            <person name="Sun H."/>
            <person name="Tritt A."/>
            <person name="Yoshinaga Y."/>
            <person name="Zwiers L.-H."/>
            <person name="Turgeon B.G."/>
            <person name="Goodwin S.B."/>
            <person name="Spatafora J.W."/>
            <person name="Crous P.W."/>
            <person name="Grigoriev I.V."/>
        </authorList>
    </citation>
    <scope>NUCLEOTIDE SEQUENCE</scope>
    <source>
        <strain evidence="6">CBS 394.84</strain>
    </source>
</reference>
<protein>
    <recommendedName>
        <fullName evidence="4">Mediator of RNA polymerase II transcription subunit 11</fullName>
    </recommendedName>
    <alternativeName>
        <fullName evidence="4">Mediator complex subunit 11</fullName>
    </alternativeName>
</protein>
<gene>
    <name evidence="4" type="primary">MED11</name>
    <name evidence="6" type="ORF">K460DRAFT_357438</name>
</gene>
<keyword evidence="4" id="KW-0805">Transcription regulation</keyword>
<dbReference type="GO" id="GO:0016592">
    <property type="term" value="C:mediator complex"/>
    <property type="evidence" value="ECO:0007669"/>
    <property type="project" value="InterPro"/>
</dbReference>
<keyword evidence="4" id="KW-0010">Activator</keyword>
<dbReference type="Pfam" id="PF10280">
    <property type="entry name" value="Med11"/>
    <property type="match status" value="1"/>
</dbReference>
<dbReference type="OrthoDB" id="5418434at2759"/>
<keyword evidence="4" id="KW-0804">Transcription</keyword>
<evidence type="ECO:0000313" key="6">
    <source>
        <dbReference type="EMBL" id="KAF1843751.1"/>
    </source>
</evidence>
<dbReference type="InterPro" id="IPR019404">
    <property type="entry name" value="Mediator_Med11"/>
</dbReference>
<dbReference type="GO" id="GO:0003712">
    <property type="term" value="F:transcription coregulator activity"/>
    <property type="evidence" value="ECO:0007669"/>
    <property type="project" value="InterPro"/>
</dbReference>
<organism evidence="6 7">
    <name type="scientific">Cucurbitaria berberidis CBS 394.84</name>
    <dbReference type="NCBI Taxonomy" id="1168544"/>
    <lineage>
        <taxon>Eukaryota</taxon>
        <taxon>Fungi</taxon>
        <taxon>Dikarya</taxon>
        <taxon>Ascomycota</taxon>
        <taxon>Pezizomycotina</taxon>
        <taxon>Dothideomycetes</taxon>
        <taxon>Pleosporomycetidae</taxon>
        <taxon>Pleosporales</taxon>
        <taxon>Pleosporineae</taxon>
        <taxon>Cucurbitariaceae</taxon>
        <taxon>Cucurbitaria</taxon>
    </lineage>
</organism>
<comment type="caution">
    <text evidence="6">The sequence shown here is derived from an EMBL/GenBank/DDBJ whole genome shotgun (WGS) entry which is preliminary data.</text>
</comment>
<evidence type="ECO:0000313" key="7">
    <source>
        <dbReference type="Proteomes" id="UP000800039"/>
    </source>
</evidence>
<accession>A0A9P4GDY5</accession>
<evidence type="ECO:0000256" key="5">
    <source>
        <dbReference type="SAM" id="MobiDB-lite"/>
    </source>
</evidence>